<sequence length="212" mass="23213">MSTSQIVWLVIGVLAALGVVGIVGLVVLWGTASNPGRSAVRKEVPAEEIDRYIERGAAFAIVLTERTPLSRREVWDRVVNVEYMSSLPLLSGPVWSGDDVIPGATPVVPVGAARTMSGTLMSVSERVTHVEDEAELTLTGTAVSFPLAIHSFAERWTITDGPRGTLVVTWAIAGSPRWVGWLPWRWAVPFVRPILGFVLRHILRLKPFRSVR</sequence>
<dbReference type="RefSeq" id="WP_005186328.1">
    <property type="nucleotide sequence ID" value="NZ_CP045804.1"/>
</dbReference>
<name>A0A857MBZ8_9ACTN</name>
<organism evidence="1">
    <name type="scientific">Gordonia amarae</name>
    <dbReference type="NCBI Taxonomy" id="36821"/>
    <lineage>
        <taxon>Bacteria</taxon>
        <taxon>Bacillati</taxon>
        <taxon>Actinomycetota</taxon>
        <taxon>Actinomycetes</taxon>
        <taxon>Mycobacteriales</taxon>
        <taxon>Gordoniaceae</taxon>
        <taxon>Gordonia</taxon>
    </lineage>
</organism>
<dbReference type="SUPFAM" id="SSF55961">
    <property type="entry name" value="Bet v1-like"/>
    <property type="match status" value="1"/>
</dbReference>
<protein>
    <submittedName>
        <fullName evidence="1">Uncharacterized protein</fullName>
    </submittedName>
</protein>
<proteinExistence type="predicted"/>
<dbReference type="EMBL" id="CP045810">
    <property type="protein sequence ID" value="QHN38891.1"/>
    <property type="molecule type" value="Genomic_DNA"/>
</dbReference>
<evidence type="ECO:0000313" key="1">
    <source>
        <dbReference type="EMBL" id="QHN38891.1"/>
    </source>
</evidence>
<dbReference type="AlphaFoldDB" id="A0A857MBZ8"/>
<gene>
    <name evidence="1" type="ORF">GII30_06620</name>
</gene>
<reference evidence="1" key="1">
    <citation type="journal article" date="2021" name="Nat. Microbiol.">
        <title>Cocultivation of an ultrasmall environmental parasitic bacterium with lytic ability against bacteria associated with wastewater foams.</title>
        <authorList>
            <person name="Batinovic S."/>
            <person name="Rose J.J.A."/>
            <person name="Ratcliffe J."/>
            <person name="Seviour R.J."/>
            <person name="Petrovski S."/>
        </authorList>
    </citation>
    <scope>NUCLEOTIDE SEQUENCE</scope>
    <source>
        <strain evidence="1">CON44</strain>
    </source>
</reference>
<accession>A0A857MBZ8</accession>